<dbReference type="Gene3D" id="3.40.50.1100">
    <property type="match status" value="2"/>
</dbReference>
<dbReference type="GO" id="GO:0003941">
    <property type="term" value="F:L-serine ammonia-lyase activity"/>
    <property type="evidence" value="ECO:0007669"/>
    <property type="project" value="TreeGrafter"/>
</dbReference>
<keyword evidence="4" id="KW-0456">Lyase</keyword>
<comment type="cofactor">
    <cofactor evidence="1">
        <name>pyridoxal 5'-phosphate</name>
        <dbReference type="ChEBI" id="CHEBI:597326"/>
    </cofactor>
</comment>
<dbReference type="AlphaFoldDB" id="A0A0G1JEA3"/>
<name>A0A0G1JEA3_9BACT</name>
<accession>A0A0G1JEA3</accession>
<dbReference type="FunFam" id="3.40.50.1100:FF:000007">
    <property type="entry name" value="L-threonine dehydratase catabolic TdcB"/>
    <property type="match status" value="1"/>
</dbReference>
<comment type="caution">
    <text evidence="6">The sequence shown here is derived from an EMBL/GenBank/DDBJ whole genome shotgun (WGS) entry which is preliminary data.</text>
</comment>
<keyword evidence="3" id="KW-0663">Pyridoxal phosphate</keyword>
<dbReference type="CDD" id="cd01562">
    <property type="entry name" value="Thr-dehyd"/>
    <property type="match status" value="1"/>
</dbReference>
<evidence type="ECO:0000313" key="6">
    <source>
        <dbReference type="EMBL" id="KKT69615.1"/>
    </source>
</evidence>
<dbReference type="InterPro" id="IPR001926">
    <property type="entry name" value="TrpB-like_PALP"/>
</dbReference>
<dbReference type="Proteomes" id="UP000034154">
    <property type="component" value="Unassembled WGS sequence"/>
</dbReference>
<reference evidence="6 7" key="1">
    <citation type="journal article" date="2015" name="Nature">
        <title>rRNA introns, odd ribosomes, and small enigmatic genomes across a large radiation of phyla.</title>
        <authorList>
            <person name="Brown C.T."/>
            <person name="Hug L.A."/>
            <person name="Thomas B.C."/>
            <person name="Sharon I."/>
            <person name="Castelle C.J."/>
            <person name="Singh A."/>
            <person name="Wilkins M.J."/>
            <person name="Williams K.H."/>
            <person name="Banfield J.F."/>
        </authorList>
    </citation>
    <scope>NUCLEOTIDE SEQUENCE [LARGE SCALE GENOMIC DNA]</scope>
</reference>
<evidence type="ECO:0000256" key="3">
    <source>
        <dbReference type="ARBA" id="ARBA00022898"/>
    </source>
</evidence>
<organism evidence="6 7">
    <name type="scientific">Candidatus Uhrbacteria bacterium GW2011_GWF2_44_350</name>
    <dbReference type="NCBI Taxonomy" id="1619000"/>
    <lineage>
        <taxon>Bacteria</taxon>
        <taxon>Candidatus Uhriibacteriota</taxon>
    </lineage>
</organism>
<evidence type="ECO:0000256" key="1">
    <source>
        <dbReference type="ARBA" id="ARBA00001933"/>
    </source>
</evidence>
<comment type="similarity">
    <text evidence="2">Belongs to the serine/threonine dehydratase family.</text>
</comment>
<dbReference type="Pfam" id="PF00291">
    <property type="entry name" value="PALP"/>
    <property type="match status" value="1"/>
</dbReference>
<feature type="domain" description="Tryptophan synthase beta chain-like PALP" evidence="5">
    <location>
        <begin position="15"/>
        <end position="286"/>
    </location>
</feature>
<gene>
    <name evidence="6" type="ORF">UW63_C0051G0003</name>
</gene>
<dbReference type="SUPFAM" id="SSF53686">
    <property type="entry name" value="Tryptophan synthase beta subunit-like PLP-dependent enzymes"/>
    <property type="match status" value="1"/>
</dbReference>
<dbReference type="EMBL" id="LCJB01000051">
    <property type="protein sequence ID" value="KKT69615.1"/>
    <property type="molecule type" value="Genomic_DNA"/>
</dbReference>
<evidence type="ECO:0000256" key="4">
    <source>
        <dbReference type="ARBA" id="ARBA00023239"/>
    </source>
</evidence>
<dbReference type="GO" id="GO:0009097">
    <property type="term" value="P:isoleucine biosynthetic process"/>
    <property type="evidence" value="ECO:0007669"/>
    <property type="project" value="TreeGrafter"/>
</dbReference>
<dbReference type="GO" id="GO:0006567">
    <property type="term" value="P:L-threonine catabolic process"/>
    <property type="evidence" value="ECO:0007669"/>
    <property type="project" value="TreeGrafter"/>
</dbReference>
<protein>
    <submittedName>
        <fullName evidence="6">Threonine dehydratase</fullName>
    </submittedName>
</protein>
<dbReference type="InterPro" id="IPR050147">
    <property type="entry name" value="Ser/Thr_Dehydratase"/>
</dbReference>
<evidence type="ECO:0000313" key="7">
    <source>
        <dbReference type="Proteomes" id="UP000034154"/>
    </source>
</evidence>
<evidence type="ECO:0000259" key="5">
    <source>
        <dbReference type="Pfam" id="PF00291"/>
    </source>
</evidence>
<dbReference type="PATRIC" id="fig|1619000.3.peg.784"/>
<dbReference type="PANTHER" id="PTHR48078:SF6">
    <property type="entry name" value="L-THREONINE DEHYDRATASE CATABOLIC TDCB"/>
    <property type="match status" value="1"/>
</dbReference>
<dbReference type="InterPro" id="IPR036052">
    <property type="entry name" value="TrpB-like_PALP_sf"/>
</dbReference>
<dbReference type="GO" id="GO:0004794">
    <property type="term" value="F:threonine deaminase activity"/>
    <property type="evidence" value="ECO:0007669"/>
    <property type="project" value="TreeGrafter"/>
</dbReference>
<sequence>MLTLKDTQKARKNIQDLIIKTPIVPFSKNIFLKLENRQPVVNGFKIRGAANYMVSKNKENKSVITSALGTHGFAVGYVGKKLGIETTCFMPNNSPEVAIKKMKKLVDHIILTGDVFTKTEIAAEKFAKSKKTPFIHPYNDPMVIAGQGTIGLEILEQLPEVKNVYVPISGGGLASGIGLAIKSIDPKIKIIGVQPSAIHAMQTAISKGRITTVKNKKTLAEKLAINLNLKTQTFNLIKKYVDSFILVDEKDIRKAIKNIYQKTGEITEGSGAITLAAALKDKKRKGLSVCVISGGNIDKEKFKKIVGEK</sequence>
<evidence type="ECO:0000256" key="2">
    <source>
        <dbReference type="ARBA" id="ARBA00010869"/>
    </source>
</evidence>
<proteinExistence type="inferred from homology"/>
<dbReference type="GO" id="GO:0006565">
    <property type="term" value="P:L-serine catabolic process"/>
    <property type="evidence" value="ECO:0007669"/>
    <property type="project" value="TreeGrafter"/>
</dbReference>
<dbReference type="PANTHER" id="PTHR48078">
    <property type="entry name" value="THREONINE DEHYDRATASE, MITOCHONDRIAL-RELATED"/>
    <property type="match status" value="1"/>
</dbReference>